<gene>
    <name evidence="1" type="ORF">MFUM_1626</name>
</gene>
<accession>A0ABN8XFC4</accession>
<evidence type="ECO:0000313" key="2">
    <source>
        <dbReference type="Proteomes" id="UP001161497"/>
    </source>
</evidence>
<proteinExistence type="predicted"/>
<dbReference type="EMBL" id="OX458932">
    <property type="protein sequence ID" value="CAI9085961.1"/>
    <property type="molecule type" value="Genomic_DNA"/>
</dbReference>
<dbReference type="Proteomes" id="UP001161497">
    <property type="component" value="Chromosome"/>
</dbReference>
<reference evidence="1" key="1">
    <citation type="submission" date="2023-03" db="EMBL/GenBank/DDBJ databases">
        <authorList>
            <person name="Cremers G."/>
            <person name="Picone N."/>
        </authorList>
    </citation>
    <scope>NUCLEOTIDE SEQUENCE</scope>
    <source>
        <strain evidence="1">Sample_alias</strain>
    </source>
</reference>
<name>A0ABN8XFC4_9BACT</name>
<keyword evidence="2" id="KW-1185">Reference proteome</keyword>
<protein>
    <submittedName>
        <fullName evidence="1">Uncharacterized protein</fullName>
    </submittedName>
</protein>
<organism evidence="1 2">
    <name type="scientific">Candidatus Methylacidiphilum fumarolicum</name>
    <dbReference type="NCBI Taxonomy" id="591154"/>
    <lineage>
        <taxon>Bacteria</taxon>
        <taxon>Pseudomonadati</taxon>
        <taxon>Verrucomicrobiota</taxon>
        <taxon>Methylacidiphilae</taxon>
        <taxon>Methylacidiphilales</taxon>
        <taxon>Methylacidiphilaceae</taxon>
        <taxon>Methylacidiphilum (ex Ratnadevi et al. 2023)</taxon>
    </lineage>
</organism>
<sequence length="61" mass="7056">MGLNPIAWLSYGMGGLTRRNAYHRNTEADLACADCYSPNFPKTDPMWIDKKFDRSSWICLR</sequence>
<evidence type="ECO:0000313" key="1">
    <source>
        <dbReference type="EMBL" id="CAI9085961.1"/>
    </source>
</evidence>